<reference evidence="2" key="1">
    <citation type="journal article" date="2019" name="Int. J. Syst. Evol. Microbiol.">
        <title>The Global Catalogue of Microorganisms (GCM) 10K type strain sequencing project: providing services to taxonomists for standard genome sequencing and annotation.</title>
        <authorList>
            <consortium name="The Broad Institute Genomics Platform"/>
            <consortium name="The Broad Institute Genome Sequencing Center for Infectious Disease"/>
            <person name="Wu L."/>
            <person name="Ma J."/>
        </authorList>
    </citation>
    <scope>NUCLEOTIDE SEQUENCE [LARGE SCALE GENOMIC DNA]</scope>
    <source>
        <strain evidence="2">ICMP 257</strain>
    </source>
</reference>
<protein>
    <submittedName>
        <fullName evidence="1">Lanthionine synthetase C family protein</fullName>
    </submittedName>
</protein>
<name>A0ABV9VCN6_STRAZ</name>
<dbReference type="SMART" id="SM01260">
    <property type="entry name" value="LANC_like"/>
    <property type="match status" value="1"/>
</dbReference>
<gene>
    <name evidence="1" type="ORF">ACFPL4_21735</name>
</gene>
<dbReference type="InterPro" id="IPR033889">
    <property type="entry name" value="LanC"/>
</dbReference>
<dbReference type="Proteomes" id="UP001595908">
    <property type="component" value="Unassembled WGS sequence"/>
</dbReference>
<sequence>MNPVHDARVAALETAHTVAERLRDPARVARITADAFAEVPADLMLPGWQPASVLLGHPGVGLLHAVCAEDDEQWSEPAHAHLAAAAATAPQAGPAAVGNLVLPALVRAEGTGGYARLLDRSTGVLADHSRARVAALRDRRDAGLSYLDYDVVAGLTGQGRTLLAVAARGDERAADALTEILALLIELTRPSRVHGVDVPGWWCAPDRYPVPQDRTAYPRGDFNVGVAHGVCGPLALLSLAHRAGHRVPGTLDAVRRLTEWLRGHAYDDGRGGVSWPARVAFDEETGEVSPVRNTAARAGWCYGTSGIAGALHLAGTALDDEATSQLAVSALSALLRRPVSELVRGDPGFCHGLAGVLHAGVRLAARTGDAELWRGADRLAVGLTALYDAGSAFGYHQLVRTSTGPVMLESPALIDGAAGVALALLTYARTRDAAARESPRTQWDAVFLTS</sequence>
<dbReference type="Gene3D" id="1.50.10.20">
    <property type="match status" value="1"/>
</dbReference>
<dbReference type="Pfam" id="PF05147">
    <property type="entry name" value="LANC_like"/>
    <property type="match status" value="1"/>
</dbReference>
<keyword evidence="2" id="KW-1185">Reference proteome</keyword>
<dbReference type="InterPro" id="IPR007822">
    <property type="entry name" value="LANC-like"/>
</dbReference>
<dbReference type="EMBL" id="JBHSJE010000006">
    <property type="protein sequence ID" value="MFC4980945.1"/>
    <property type="molecule type" value="Genomic_DNA"/>
</dbReference>
<evidence type="ECO:0000313" key="1">
    <source>
        <dbReference type="EMBL" id="MFC4980945.1"/>
    </source>
</evidence>
<dbReference type="GeneID" id="31236503"/>
<evidence type="ECO:0000313" key="2">
    <source>
        <dbReference type="Proteomes" id="UP001595908"/>
    </source>
</evidence>
<proteinExistence type="predicted"/>
<dbReference type="PRINTS" id="PR01950">
    <property type="entry name" value="LANCSUPER"/>
</dbReference>
<comment type="caution">
    <text evidence="1">The sequence shown here is derived from an EMBL/GenBank/DDBJ whole genome shotgun (WGS) entry which is preliminary data.</text>
</comment>
<dbReference type="CDD" id="cd04793">
    <property type="entry name" value="LanC"/>
    <property type="match status" value="1"/>
</dbReference>
<dbReference type="RefSeq" id="WP_051709958.1">
    <property type="nucleotide sequence ID" value="NZ_JBHSJE010000006.1"/>
</dbReference>
<accession>A0ABV9VCN6</accession>
<organism evidence="1 2">
    <name type="scientific">Streptomyces atroolivaceus</name>
    <dbReference type="NCBI Taxonomy" id="66869"/>
    <lineage>
        <taxon>Bacteria</taxon>
        <taxon>Bacillati</taxon>
        <taxon>Actinomycetota</taxon>
        <taxon>Actinomycetes</taxon>
        <taxon>Kitasatosporales</taxon>
        <taxon>Streptomycetaceae</taxon>
        <taxon>Streptomyces</taxon>
    </lineage>
</organism>
<dbReference type="SUPFAM" id="SSF158745">
    <property type="entry name" value="LanC-like"/>
    <property type="match status" value="1"/>
</dbReference>
<dbReference type="PRINTS" id="PR01955">
    <property type="entry name" value="LANCFRANKIA"/>
</dbReference>